<dbReference type="PROSITE" id="PS00855">
    <property type="entry name" value="SPASE_II"/>
    <property type="match status" value="1"/>
</dbReference>
<evidence type="ECO:0000313" key="13">
    <source>
        <dbReference type="Proteomes" id="UP000244441"/>
    </source>
</evidence>
<evidence type="ECO:0000256" key="7">
    <source>
        <dbReference type="ARBA" id="ARBA00022989"/>
    </source>
</evidence>
<evidence type="ECO:0000256" key="2">
    <source>
        <dbReference type="ARBA" id="ARBA00022475"/>
    </source>
</evidence>
<keyword evidence="4 9" id="KW-0812">Transmembrane</keyword>
<feature type="transmembrane region" description="Helical" evidence="9">
    <location>
        <begin position="94"/>
        <end position="112"/>
    </location>
</feature>
<dbReference type="UniPathway" id="UPA00665"/>
<dbReference type="EC" id="3.4.23.36" evidence="9"/>
<dbReference type="Pfam" id="PF01252">
    <property type="entry name" value="Peptidase_A8"/>
    <property type="match status" value="1"/>
</dbReference>
<feature type="transmembrane region" description="Helical" evidence="9">
    <location>
        <begin position="66"/>
        <end position="87"/>
    </location>
</feature>
<dbReference type="HAMAP" id="MF_00161">
    <property type="entry name" value="LspA"/>
    <property type="match status" value="1"/>
</dbReference>
<protein>
    <recommendedName>
        <fullName evidence="9">Lipoprotein signal peptidase</fullName>
        <ecNumber evidence="9">3.4.23.36</ecNumber>
    </recommendedName>
    <alternativeName>
        <fullName evidence="9">Prolipoprotein signal peptidase</fullName>
    </alternativeName>
    <alternativeName>
        <fullName evidence="9">Signal peptidase II</fullName>
        <shortName evidence="9">SPase II</shortName>
    </alternativeName>
</protein>
<dbReference type="NCBIfam" id="TIGR00077">
    <property type="entry name" value="lspA"/>
    <property type="match status" value="1"/>
</dbReference>
<feature type="transmembrane region" description="Helical" evidence="9">
    <location>
        <begin position="132"/>
        <end position="152"/>
    </location>
</feature>
<dbReference type="RefSeq" id="WP_108604595.1">
    <property type="nucleotide sequence ID" value="NZ_CP026604.1"/>
</dbReference>
<gene>
    <name evidence="9" type="primary">lspA</name>
    <name evidence="12" type="ORF">C2869_19995</name>
</gene>
<keyword evidence="3 9" id="KW-0645">Protease</keyword>
<dbReference type="GO" id="GO:0006508">
    <property type="term" value="P:proteolysis"/>
    <property type="evidence" value="ECO:0007669"/>
    <property type="project" value="UniProtKB-KW"/>
</dbReference>
<keyword evidence="5 9" id="KW-0064">Aspartyl protease</keyword>
<dbReference type="Proteomes" id="UP000244441">
    <property type="component" value="Chromosome"/>
</dbReference>
<evidence type="ECO:0000256" key="11">
    <source>
        <dbReference type="RuleBase" id="RU004181"/>
    </source>
</evidence>
<name>A0A2S0VWF3_9ALTE</name>
<comment type="function">
    <text evidence="9 10">This protein specifically catalyzes the removal of signal peptides from prolipoproteins.</text>
</comment>
<accession>A0A2S0VWF3</accession>
<dbReference type="AlphaFoldDB" id="A0A2S0VWF3"/>
<dbReference type="PRINTS" id="PR00781">
    <property type="entry name" value="LIPOSIGPTASE"/>
</dbReference>
<reference evidence="12 13" key="1">
    <citation type="submission" date="2018-01" db="EMBL/GenBank/DDBJ databases">
        <title>Genome sequence of a Cantenovulum-like bacteria.</title>
        <authorList>
            <person name="Tan W.R."/>
            <person name="Lau N.-S."/>
            <person name="Go F."/>
            <person name="Amirul A.-A.A."/>
        </authorList>
    </citation>
    <scope>NUCLEOTIDE SEQUENCE [LARGE SCALE GENOMIC DNA]</scope>
    <source>
        <strain evidence="12 13">CCB-QB4</strain>
    </source>
</reference>
<keyword evidence="12" id="KW-0449">Lipoprotein</keyword>
<evidence type="ECO:0000313" key="12">
    <source>
        <dbReference type="EMBL" id="AWB68541.1"/>
    </source>
</evidence>
<dbReference type="EMBL" id="CP026604">
    <property type="protein sequence ID" value="AWB68541.1"/>
    <property type="molecule type" value="Genomic_DNA"/>
</dbReference>
<dbReference type="InterPro" id="IPR001872">
    <property type="entry name" value="Peptidase_A8"/>
</dbReference>
<evidence type="ECO:0000256" key="1">
    <source>
        <dbReference type="ARBA" id="ARBA00006139"/>
    </source>
</evidence>
<feature type="active site" evidence="9">
    <location>
        <position position="122"/>
    </location>
</feature>
<evidence type="ECO:0000256" key="10">
    <source>
        <dbReference type="RuleBase" id="RU000594"/>
    </source>
</evidence>
<dbReference type="GO" id="GO:0004190">
    <property type="term" value="F:aspartic-type endopeptidase activity"/>
    <property type="evidence" value="ECO:0007669"/>
    <property type="project" value="UniProtKB-UniRule"/>
</dbReference>
<comment type="pathway">
    <text evidence="9">Protein modification; lipoprotein biosynthesis (signal peptide cleavage).</text>
</comment>
<evidence type="ECO:0000256" key="8">
    <source>
        <dbReference type="ARBA" id="ARBA00023136"/>
    </source>
</evidence>
<keyword evidence="7 9" id="KW-1133">Transmembrane helix</keyword>
<keyword evidence="8 9" id="KW-0472">Membrane</keyword>
<evidence type="ECO:0000256" key="3">
    <source>
        <dbReference type="ARBA" id="ARBA00022670"/>
    </source>
</evidence>
<evidence type="ECO:0000256" key="9">
    <source>
        <dbReference type="HAMAP-Rule" id="MF_00161"/>
    </source>
</evidence>
<keyword evidence="2 9" id="KW-1003">Cell membrane</keyword>
<organism evidence="12 13">
    <name type="scientific">Saccharobesus litoralis</name>
    <dbReference type="NCBI Taxonomy" id="2172099"/>
    <lineage>
        <taxon>Bacteria</taxon>
        <taxon>Pseudomonadati</taxon>
        <taxon>Pseudomonadota</taxon>
        <taxon>Gammaproteobacteria</taxon>
        <taxon>Alteromonadales</taxon>
        <taxon>Alteromonadaceae</taxon>
        <taxon>Saccharobesus</taxon>
    </lineage>
</organism>
<proteinExistence type="inferred from homology"/>
<keyword evidence="13" id="KW-1185">Reference proteome</keyword>
<keyword evidence="6 9" id="KW-0378">Hydrolase</keyword>
<dbReference type="OrthoDB" id="9810259at2"/>
<sequence>MHIFTQTGLRWIWIAIVVLVLDQVTKLAILDSFQLYERVNYTSFFNLVYVQNFGAAFSFLSDAGGWQRYFFTGIAIAAVVLLSVWMYKTPADKRLMPIGFSLILGGALGNLYDRISYGYVVDFLDFYYQNWHWPAFNVADMGIVVGAGLVLLDSFINQEDEQKSNPST</sequence>
<feature type="transmembrane region" description="Helical" evidence="9">
    <location>
        <begin position="12"/>
        <end position="29"/>
    </location>
</feature>
<comment type="similarity">
    <text evidence="1 9 11">Belongs to the peptidase A8 family.</text>
</comment>
<dbReference type="GO" id="GO:0005886">
    <property type="term" value="C:plasma membrane"/>
    <property type="evidence" value="ECO:0007669"/>
    <property type="project" value="UniProtKB-SubCell"/>
</dbReference>
<comment type="subcellular location">
    <subcellularLocation>
        <location evidence="9">Cell membrane</location>
        <topology evidence="9">Multi-pass membrane protein</topology>
    </subcellularLocation>
</comment>
<evidence type="ECO:0000256" key="5">
    <source>
        <dbReference type="ARBA" id="ARBA00022750"/>
    </source>
</evidence>
<evidence type="ECO:0000256" key="6">
    <source>
        <dbReference type="ARBA" id="ARBA00022801"/>
    </source>
</evidence>
<dbReference type="PANTHER" id="PTHR33695:SF1">
    <property type="entry name" value="LIPOPROTEIN SIGNAL PEPTIDASE"/>
    <property type="match status" value="1"/>
</dbReference>
<comment type="catalytic activity">
    <reaction evidence="9 10">
        <text>Release of signal peptides from bacterial membrane prolipoproteins. Hydrolyzes -Xaa-Yaa-Zaa-|-(S,diacylglyceryl)Cys-, in which Xaa is hydrophobic (preferably Leu), and Yaa (Ala or Ser) and Zaa (Gly or Ala) have small, neutral side chains.</text>
        <dbReference type="EC" id="3.4.23.36"/>
    </reaction>
</comment>
<dbReference type="KEGG" id="cate:C2869_19995"/>
<feature type="active site" evidence="9">
    <location>
        <position position="140"/>
    </location>
</feature>
<dbReference type="PANTHER" id="PTHR33695">
    <property type="entry name" value="LIPOPROTEIN SIGNAL PEPTIDASE"/>
    <property type="match status" value="1"/>
</dbReference>
<evidence type="ECO:0000256" key="4">
    <source>
        <dbReference type="ARBA" id="ARBA00022692"/>
    </source>
</evidence>
<feature type="transmembrane region" description="Helical" evidence="9">
    <location>
        <begin position="41"/>
        <end position="60"/>
    </location>
</feature>